<proteinExistence type="inferred from homology"/>
<dbReference type="GO" id="GO:0003677">
    <property type="term" value="F:DNA binding"/>
    <property type="evidence" value="ECO:0007669"/>
    <property type="project" value="UniProtKB-KW"/>
</dbReference>
<dbReference type="PRINTS" id="PR00039">
    <property type="entry name" value="HTHLYSR"/>
</dbReference>
<dbReference type="Proteomes" id="UP000397656">
    <property type="component" value="Chromosome 2"/>
</dbReference>
<evidence type="ECO:0000256" key="3">
    <source>
        <dbReference type="ARBA" id="ARBA00023125"/>
    </source>
</evidence>
<dbReference type="Pfam" id="PF03466">
    <property type="entry name" value="LysR_substrate"/>
    <property type="match status" value="1"/>
</dbReference>
<dbReference type="InterPro" id="IPR050950">
    <property type="entry name" value="HTH-type_LysR_regulators"/>
</dbReference>
<dbReference type="InterPro" id="IPR005119">
    <property type="entry name" value="LysR_subst-bd"/>
</dbReference>
<protein>
    <submittedName>
        <fullName evidence="6">LysR family transcriptional regulator</fullName>
    </submittedName>
</protein>
<gene>
    <name evidence="6" type="ORF">F7R26_033740</name>
</gene>
<evidence type="ECO:0000313" key="6">
    <source>
        <dbReference type="EMBL" id="QOT79653.1"/>
    </source>
</evidence>
<dbReference type="SUPFAM" id="SSF46785">
    <property type="entry name" value="Winged helix' DNA-binding domain"/>
    <property type="match status" value="1"/>
</dbReference>
<dbReference type="SUPFAM" id="SSF53850">
    <property type="entry name" value="Periplasmic binding protein-like II"/>
    <property type="match status" value="1"/>
</dbReference>
<sequence length="310" mass="33924">MTPFRGKLRTRHLEIILSVAELGNLSKAAEQLHMTQSGLSRAVAEVEEIVAGKLFERSAKGMVATALGAAMCRHAALLLSDFHKAEADLGAIARGDLGNMILGCFSMFSRWPLAEAILLFRQANPRVEITVEVGSHEALIEKLDAGAIDLLISRAPRSQSAETYRTAALVHDSIVLACAPDHPLARQDVDIATCVQYPWISAPPGSILREMLVHEIRETGLPAPEIVGALSLELGRELMSHGHFLWQLPESVARFMAARGEVCILPLSFNLSLGPLSAIWRRERTSTRQTRSFILSLRRVVESSWDAGSH</sequence>
<organism evidence="6 7">
    <name type="scientific">Cupriavidus basilensis</name>
    <dbReference type="NCBI Taxonomy" id="68895"/>
    <lineage>
        <taxon>Bacteria</taxon>
        <taxon>Pseudomonadati</taxon>
        <taxon>Pseudomonadota</taxon>
        <taxon>Betaproteobacteria</taxon>
        <taxon>Burkholderiales</taxon>
        <taxon>Burkholderiaceae</taxon>
        <taxon>Cupriavidus</taxon>
    </lineage>
</organism>
<dbReference type="GO" id="GO:0003700">
    <property type="term" value="F:DNA-binding transcription factor activity"/>
    <property type="evidence" value="ECO:0007669"/>
    <property type="project" value="InterPro"/>
</dbReference>
<dbReference type="RefSeq" id="WP_150987336.1">
    <property type="nucleotide sequence ID" value="NZ_CP062804.1"/>
</dbReference>
<keyword evidence="3" id="KW-0238">DNA-binding</keyword>
<keyword evidence="2" id="KW-0805">Transcription regulation</keyword>
<evidence type="ECO:0000259" key="5">
    <source>
        <dbReference type="PROSITE" id="PS50931"/>
    </source>
</evidence>
<dbReference type="InterPro" id="IPR000847">
    <property type="entry name" value="LysR_HTH_N"/>
</dbReference>
<feature type="domain" description="HTH lysR-type" evidence="5">
    <location>
        <begin position="8"/>
        <end position="65"/>
    </location>
</feature>
<dbReference type="InterPro" id="IPR036388">
    <property type="entry name" value="WH-like_DNA-bd_sf"/>
</dbReference>
<comment type="similarity">
    <text evidence="1">Belongs to the LysR transcriptional regulatory family.</text>
</comment>
<keyword evidence="4" id="KW-0804">Transcription</keyword>
<dbReference type="PANTHER" id="PTHR30419">
    <property type="entry name" value="HTH-TYPE TRANSCRIPTIONAL REGULATOR YBHD"/>
    <property type="match status" value="1"/>
</dbReference>
<name>A0A643FUW9_9BURK</name>
<evidence type="ECO:0000313" key="7">
    <source>
        <dbReference type="Proteomes" id="UP000397656"/>
    </source>
</evidence>
<dbReference type="PANTHER" id="PTHR30419:SF8">
    <property type="entry name" value="NITROGEN ASSIMILATION TRANSCRIPTIONAL ACTIVATOR-RELATED"/>
    <property type="match status" value="1"/>
</dbReference>
<dbReference type="GO" id="GO:0005829">
    <property type="term" value="C:cytosol"/>
    <property type="evidence" value="ECO:0007669"/>
    <property type="project" value="TreeGrafter"/>
</dbReference>
<dbReference type="Pfam" id="PF00126">
    <property type="entry name" value="HTH_1"/>
    <property type="match status" value="1"/>
</dbReference>
<evidence type="ECO:0000256" key="4">
    <source>
        <dbReference type="ARBA" id="ARBA00023163"/>
    </source>
</evidence>
<dbReference type="InterPro" id="IPR036390">
    <property type="entry name" value="WH_DNA-bd_sf"/>
</dbReference>
<dbReference type="PROSITE" id="PS50931">
    <property type="entry name" value="HTH_LYSR"/>
    <property type="match status" value="1"/>
</dbReference>
<evidence type="ECO:0000256" key="1">
    <source>
        <dbReference type="ARBA" id="ARBA00009437"/>
    </source>
</evidence>
<dbReference type="Gene3D" id="3.40.190.10">
    <property type="entry name" value="Periplasmic binding protein-like II"/>
    <property type="match status" value="2"/>
</dbReference>
<reference evidence="6 7" key="1">
    <citation type="submission" date="2020-10" db="EMBL/GenBank/DDBJ databases">
        <title>Complete genome sequence of Cupriavidus basilensis CCUG 49340T.</title>
        <authorList>
            <person name="Salva-Serra F."/>
            <person name="Donoso R.A."/>
            <person name="Cho K.H."/>
            <person name="Yoo J.A."/>
            <person name="Lee K."/>
            <person name="Yoon S.-H."/>
            <person name="Perez-Pantoja D."/>
            <person name="Moore E.R.B."/>
        </authorList>
    </citation>
    <scope>NUCLEOTIDE SEQUENCE [LARGE SCALE GENOMIC DNA]</scope>
    <source>
        <strain evidence="7">CCUG 49340</strain>
    </source>
</reference>
<accession>A0A643FUW9</accession>
<evidence type="ECO:0000256" key="2">
    <source>
        <dbReference type="ARBA" id="ARBA00023015"/>
    </source>
</evidence>
<dbReference type="Gene3D" id="1.10.10.10">
    <property type="entry name" value="Winged helix-like DNA-binding domain superfamily/Winged helix DNA-binding domain"/>
    <property type="match status" value="1"/>
</dbReference>
<dbReference type="GeneID" id="98405932"/>
<dbReference type="EMBL" id="CP062804">
    <property type="protein sequence ID" value="QOT79653.1"/>
    <property type="molecule type" value="Genomic_DNA"/>
</dbReference>
<dbReference type="AlphaFoldDB" id="A0A643FUW9"/>